<feature type="transmembrane region" description="Helical" evidence="2">
    <location>
        <begin position="20"/>
        <end position="37"/>
    </location>
</feature>
<name>A0A2H0DWY0_9BACT</name>
<feature type="region of interest" description="Disordered" evidence="1">
    <location>
        <begin position="340"/>
        <end position="359"/>
    </location>
</feature>
<organism evidence="3 4">
    <name type="scientific">Candidatus Campbellbacteria bacterium CG22_combo_CG10-13_8_21_14_all_43_18</name>
    <dbReference type="NCBI Taxonomy" id="1974530"/>
    <lineage>
        <taxon>Bacteria</taxon>
        <taxon>Candidatus Campbelliibacteriota</taxon>
    </lineage>
</organism>
<accession>A0A2H0DWY0</accession>
<evidence type="ECO:0000313" key="4">
    <source>
        <dbReference type="Proteomes" id="UP000231276"/>
    </source>
</evidence>
<feature type="transmembrane region" description="Helical" evidence="2">
    <location>
        <begin position="58"/>
        <end position="80"/>
    </location>
</feature>
<keyword evidence="2" id="KW-0812">Transmembrane</keyword>
<evidence type="ECO:0000313" key="3">
    <source>
        <dbReference type="EMBL" id="PIP86685.1"/>
    </source>
</evidence>
<sequence length="359" mass="40763">MFNLISAYIVILSENLEYSYILLLLAAVYYLSFRTAGKKALSYFQKSKETVWNAVKIFFIYSAMYGFLSYLVWTLSLVIAEETQGSESVPTAVLVGGILFRPLFIILGLSGFIILAVRMNKLRKKHRLSEENQASLDNEKKEDDGTGWKKFRVIAKRTLFVIVGIYILLLMARLPSRSKEMKSQEIIDFINSQELAMEDVTGENLPPEPDPALADATIEGIDENDNWIRDDVEIEIFKRYSDDAVIRSAMLQYAMGMQLYLTQVFNSETWKAAVIQEGRGSGCVFDTSPDTSLDKNTDEEIRIAVNIAFDRQKEVENLVFNTKKRNDRALEISKKYTTSYGPDNNVEDCDIDPSTLSST</sequence>
<proteinExistence type="predicted"/>
<protein>
    <submittedName>
        <fullName evidence="3">Uncharacterized protein</fullName>
    </submittedName>
</protein>
<dbReference type="AlphaFoldDB" id="A0A2H0DWY0"/>
<reference evidence="3 4" key="1">
    <citation type="submission" date="2017-09" db="EMBL/GenBank/DDBJ databases">
        <title>Depth-based differentiation of microbial function through sediment-hosted aquifers and enrichment of novel symbionts in the deep terrestrial subsurface.</title>
        <authorList>
            <person name="Probst A.J."/>
            <person name="Ladd B."/>
            <person name="Jarett J.K."/>
            <person name="Geller-Mcgrath D.E."/>
            <person name="Sieber C.M."/>
            <person name="Emerson J.B."/>
            <person name="Anantharaman K."/>
            <person name="Thomas B.C."/>
            <person name="Malmstrom R."/>
            <person name="Stieglmeier M."/>
            <person name="Klingl A."/>
            <person name="Woyke T."/>
            <person name="Ryan C.M."/>
            <person name="Banfield J.F."/>
        </authorList>
    </citation>
    <scope>NUCLEOTIDE SEQUENCE [LARGE SCALE GENOMIC DNA]</scope>
    <source>
        <strain evidence="3">CG22_combo_CG10-13_8_21_14_all_43_18</strain>
    </source>
</reference>
<keyword evidence="2" id="KW-1133">Transmembrane helix</keyword>
<gene>
    <name evidence="3" type="ORF">COW82_00775</name>
</gene>
<evidence type="ECO:0000256" key="1">
    <source>
        <dbReference type="SAM" id="MobiDB-lite"/>
    </source>
</evidence>
<comment type="caution">
    <text evidence="3">The sequence shown here is derived from an EMBL/GenBank/DDBJ whole genome shotgun (WGS) entry which is preliminary data.</text>
</comment>
<keyword evidence="2" id="KW-0472">Membrane</keyword>
<feature type="transmembrane region" description="Helical" evidence="2">
    <location>
        <begin position="92"/>
        <end position="117"/>
    </location>
</feature>
<dbReference type="Proteomes" id="UP000231276">
    <property type="component" value="Unassembled WGS sequence"/>
</dbReference>
<feature type="transmembrane region" description="Helical" evidence="2">
    <location>
        <begin position="158"/>
        <end position="176"/>
    </location>
</feature>
<dbReference type="EMBL" id="PCTS01000010">
    <property type="protein sequence ID" value="PIP86685.1"/>
    <property type="molecule type" value="Genomic_DNA"/>
</dbReference>
<evidence type="ECO:0000256" key="2">
    <source>
        <dbReference type="SAM" id="Phobius"/>
    </source>
</evidence>